<dbReference type="Pfam" id="PF00702">
    <property type="entry name" value="Hydrolase"/>
    <property type="match status" value="1"/>
</dbReference>
<dbReference type="Gene3D" id="1.10.150.240">
    <property type="entry name" value="Putative phosphatase, domain 2"/>
    <property type="match status" value="1"/>
</dbReference>
<dbReference type="PANTHER" id="PTHR43611">
    <property type="entry name" value="ALPHA-D-GLUCOSE 1-PHOSPHATE PHOSPHATASE"/>
    <property type="match status" value="1"/>
</dbReference>
<dbReference type="InterPro" id="IPR023198">
    <property type="entry name" value="PGP-like_dom2"/>
</dbReference>
<accession>A0ABT7UED1</accession>
<dbReference type="SFLD" id="SFLDS00003">
    <property type="entry name" value="Haloacid_Dehalogenase"/>
    <property type="match status" value="1"/>
</dbReference>
<keyword evidence="2" id="KW-1185">Reference proteome</keyword>
<name>A0ABT7UED1_9FIRM</name>
<reference evidence="1" key="2">
    <citation type="submission" date="2023-06" db="EMBL/GenBank/DDBJ databases">
        <authorList>
            <person name="Zeman M."/>
            <person name="Kubasova T."/>
            <person name="Jahodarova E."/>
            <person name="Nykrynova M."/>
            <person name="Rychlik I."/>
        </authorList>
    </citation>
    <scope>NUCLEOTIDE SEQUENCE</scope>
    <source>
        <strain evidence="1">ET39</strain>
    </source>
</reference>
<evidence type="ECO:0000313" key="2">
    <source>
        <dbReference type="Proteomes" id="UP001529340"/>
    </source>
</evidence>
<evidence type="ECO:0000313" key="1">
    <source>
        <dbReference type="EMBL" id="MDM8157755.1"/>
    </source>
</evidence>
<dbReference type="Proteomes" id="UP001529340">
    <property type="component" value="Unassembled WGS sequence"/>
</dbReference>
<gene>
    <name evidence="1" type="ORF">QUV96_08900</name>
</gene>
<dbReference type="CDD" id="cd02603">
    <property type="entry name" value="HAD_sEH-N_like"/>
    <property type="match status" value="1"/>
</dbReference>
<protein>
    <submittedName>
        <fullName evidence="1">HAD family phosphatase</fullName>
    </submittedName>
</protein>
<dbReference type="Gene3D" id="3.40.50.1000">
    <property type="entry name" value="HAD superfamily/HAD-like"/>
    <property type="match status" value="1"/>
</dbReference>
<dbReference type="SFLD" id="SFLDG01129">
    <property type="entry name" value="C1.5:_HAD__Beta-PGM__Phosphata"/>
    <property type="match status" value="1"/>
</dbReference>
<reference evidence="1" key="1">
    <citation type="submission" date="2023-06" db="EMBL/GenBank/DDBJ databases">
        <title>Identification and characterization of horizontal gene transfer across gut microbiota members of farm animals based on homology search.</title>
        <authorList>
            <person name="Schwarzerova J."/>
            <person name="Nykrynova M."/>
            <person name="Jureckova K."/>
            <person name="Cejkova D."/>
            <person name="Rychlik I."/>
        </authorList>
    </citation>
    <scope>NUCLEOTIDE SEQUENCE</scope>
    <source>
        <strain evidence="1">ET39</strain>
    </source>
</reference>
<dbReference type="InterPro" id="IPR036412">
    <property type="entry name" value="HAD-like_sf"/>
</dbReference>
<sequence>MIRNIIFDIGNVLVSFQPRHYYKDVLKEACETVCDAVFASSCWGDYDNGLCTLEEVKQQLLERHPDLRQETALVIDDWFHLMKPIPAMWELREECRERGYGIYIISNLSRDSYEYLQREYHLFDALDGRVLSFEERFGKPDARMFTRLCERCSLLPSECLFLDDHLPNIEAAERLGMHTVHVSDPEAAAKEARERLC</sequence>
<dbReference type="NCBIfam" id="TIGR01509">
    <property type="entry name" value="HAD-SF-IA-v3"/>
    <property type="match status" value="1"/>
</dbReference>
<comment type="caution">
    <text evidence="1">The sequence shown here is derived from an EMBL/GenBank/DDBJ whole genome shotgun (WGS) entry which is preliminary data.</text>
</comment>
<dbReference type="RefSeq" id="WP_289608199.1">
    <property type="nucleotide sequence ID" value="NZ_JAUDCG010000042.1"/>
</dbReference>
<dbReference type="EMBL" id="JAUDCG010000042">
    <property type="protein sequence ID" value="MDM8157755.1"/>
    <property type="molecule type" value="Genomic_DNA"/>
</dbReference>
<organism evidence="1 2">
    <name type="scientific">Amedibacillus dolichus</name>
    <dbReference type="NCBI Taxonomy" id="31971"/>
    <lineage>
        <taxon>Bacteria</taxon>
        <taxon>Bacillati</taxon>
        <taxon>Bacillota</taxon>
        <taxon>Erysipelotrichia</taxon>
        <taxon>Erysipelotrichales</taxon>
        <taxon>Erysipelotrichaceae</taxon>
        <taxon>Amedibacillus</taxon>
    </lineage>
</organism>
<proteinExistence type="predicted"/>
<dbReference type="InterPro" id="IPR006439">
    <property type="entry name" value="HAD-SF_hydro_IA"/>
</dbReference>
<dbReference type="PANTHER" id="PTHR43611:SF3">
    <property type="entry name" value="FLAVIN MONONUCLEOTIDE HYDROLASE 1, CHLOROPLATIC"/>
    <property type="match status" value="1"/>
</dbReference>
<dbReference type="SUPFAM" id="SSF56784">
    <property type="entry name" value="HAD-like"/>
    <property type="match status" value="1"/>
</dbReference>
<dbReference type="InterPro" id="IPR023214">
    <property type="entry name" value="HAD_sf"/>
</dbReference>